<dbReference type="EMBL" id="JACYFS010000001">
    <property type="protein sequence ID" value="MBD8082319.1"/>
    <property type="molecule type" value="Genomic_DNA"/>
</dbReference>
<dbReference type="Pfam" id="PF00534">
    <property type="entry name" value="Glycos_transf_1"/>
    <property type="match status" value="1"/>
</dbReference>
<dbReference type="CDD" id="cd03809">
    <property type="entry name" value="GT4_MtfB-like"/>
    <property type="match status" value="1"/>
</dbReference>
<dbReference type="SUPFAM" id="SSF53756">
    <property type="entry name" value="UDP-Glycosyltransferase/glycogen phosphorylase"/>
    <property type="match status" value="1"/>
</dbReference>
<comment type="caution">
    <text evidence="4">The sequence shown here is derived from an EMBL/GenBank/DDBJ whole genome shotgun (WGS) entry which is preliminary data.</text>
</comment>
<dbReference type="Proteomes" id="UP000637299">
    <property type="component" value="Unassembled WGS sequence"/>
</dbReference>
<reference evidence="4 5" key="1">
    <citation type="submission" date="2020-09" db="EMBL/GenBank/DDBJ databases">
        <title>Genome seq and assembly of Chryseobacterium sp.</title>
        <authorList>
            <person name="Chhetri G."/>
        </authorList>
    </citation>
    <scope>NUCLEOTIDE SEQUENCE [LARGE SCALE GENOMIC DNA]</scope>
    <source>
        <strain evidence="4 5">GCR10</strain>
    </source>
</reference>
<gene>
    <name evidence="4" type="ORF">IC610_07765</name>
</gene>
<sequence>MIKVSLATKGVQVKTFQNPYQSLSKIGRSMFYFKKNQGQINHITGDIHWACLLLDPKKTVLTIHDVVGFQEYQAGIKRNLYMFLWFYLPLRKLKHITVISQKTKNELVAVFPKVKDKIAVVPNPLTVSVFKREPADIKESDIRILIVGTRENKNVPKILEALKDTECSLTILGKTDEAISEKLANLKAKITQYDFVSDEDLAKIYSVSDILCFASLYEGFGMPVIEAQASGCAVITSKMEPMISVAGEGAVFVNPLDAEDIKTNLLSLMNDFELRSALVKKGYENVQRFSVDNVAEQYLEIYKEILNG</sequence>
<dbReference type="InterPro" id="IPR028098">
    <property type="entry name" value="Glyco_trans_4-like_N"/>
</dbReference>
<evidence type="ECO:0000313" key="4">
    <source>
        <dbReference type="EMBL" id="MBD8082319.1"/>
    </source>
</evidence>
<keyword evidence="5" id="KW-1185">Reference proteome</keyword>
<dbReference type="Gene3D" id="3.40.50.2000">
    <property type="entry name" value="Glycogen Phosphorylase B"/>
    <property type="match status" value="2"/>
</dbReference>
<dbReference type="InterPro" id="IPR001296">
    <property type="entry name" value="Glyco_trans_1"/>
</dbReference>
<dbReference type="PANTHER" id="PTHR46401">
    <property type="entry name" value="GLYCOSYLTRANSFERASE WBBK-RELATED"/>
    <property type="match status" value="1"/>
</dbReference>
<evidence type="ECO:0000256" key="1">
    <source>
        <dbReference type="ARBA" id="ARBA00022679"/>
    </source>
</evidence>
<keyword evidence="1" id="KW-0808">Transferase</keyword>
<accession>A0ABR8ZB59</accession>
<evidence type="ECO:0000313" key="5">
    <source>
        <dbReference type="Proteomes" id="UP000637299"/>
    </source>
</evidence>
<feature type="domain" description="Glycosyl transferase family 1" evidence="2">
    <location>
        <begin position="132"/>
        <end position="284"/>
    </location>
</feature>
<protein>
    <submittedName>
        <fullName evidence="4">Glycosyltransferase family 4 protein</fullName>
    </submittedName>
</protein>
<dbReference type="Pfam" id="PF13439">
    <property type="entry name" value="Glyco_transf_4"/>
    <property type="match status" value="1"/>
</dbReference>
<evidence type="ECO:0000259" key="2">
    <source>
        <dbReference type="Pfam" id="PF00534"/>
    </source>
</evidence>
<name>A0ABR8ZB59_9FLAO</name>
<dbReference type="RefSeq" id="WP_191736059.1">
    <property type="nucleotide sequence ID" value="NZ_JACYFS010000001.1"/>
</dbReference>
<proteinExistence type="predicted"/>
<feature type="domain" description="Glycosyltransferase subfamily 4-like N-terminal" evidence="3">
    <location>
        <begin position="16"/>
        <end position="125"/>
    </location>
</feature>
<evidence type="ECO:0000259" key="3">
    <source>
        <dbReference type="Pfam" id="PF13439"/>
    </source>
</evidence>
<organism evidence="4 5">
    <name type="scientific">Chryseobacterium caseinilyticum</name>
    <dbReference type="NCBI Taxonomy" id="2771428"/>
    <lineage>
        <taxon>Bacteria</taxon>
        <taxon>Pseudomonadati</taxon>
        <taxon>Bacteroidota</taxon>
        <taxon>Flavobacteriia</taxon>
        <taxon>Flavobacteriales</taxon>
        <taxon>Weeksellaceae</taxon>
        <taxon>Chryseobacterium group</taxon>
        <taxon>Chryseobacterium</taxon>
    </lineage>
</organism>
<dbReference type="PANTHER" id="PTHR46401:SF2">
    <property type="entry name" value="GLYCOSYLTRANSFERASE WBBK-RELATED"/>
    <property type="match status" value="1"/>
</dbReference>